<evidence type="ECO:0000256" key="1">
    <source>
        <dbReference type="ARBA" id="ARBA00022527"/>
    </source>
</evidence>
<evidence type="ECO:0000313" key="8">
    <source>
        <dbReference type="Proteomes" id="UP000308768"/>
    </source>
</evidence>
<dbReference type="STRING" id="331657.A0A4U0XLR9"/>
<evidence type="ECO:0000256" key="4">
    <source>
        <dbReference type="ARBA" id="ARBA00022777"/>
    </source>
</evidence>
<protein>
    <recommendedName>
        <fullName evidence="6">Protein kinase domain-containing protein</fullName>
    </recommendedName>
</protein>
<dbReference type="PANTHER" id="PTHR24345:SF0">
    <property type="entry name" value="CELL CYCLE SERINE_THREONINE-PROTEIN KINASE CDC5_MSD2"/>
    <property type="match status" value="1"/>
</dbReference>
<dbReference type="GO" id="GO:0005524">
    <property type="term" value="F:ATP binding"/>
    <property type="evidence" value="ECO:0007669"/>
    <property type="project" value="UniProtKB-KW"/>
</dbReference>
<dbReference type="GO" id="GO:0005634">
    <property type="term" value="C:nucleus"/>
    <property type="evidence" value="ECO:0007669"/>
    <property type="project" value="TreeGrafter"/>
</dbReference>
<reference evidence="7 8" key="1">
    <citation type="submission" date="2017-03" db="EMBL/GenBank/DDBJ databases">
        <title>Genomes of endolithic fungi from Antarctica.</title>
        <authorList>
            <person name="Coleine C."/>
            <person name="Masonjones S."/>
            <person name="Stajich J.E."/>
        </authorList>
    </citation>
    <scope>NUCLEOTIDE SEQUENCE [LARGE SCALE GENOMIC DNA]</scope>
    <source>
        <strain evidence="7 8">CCFEE 5187</strain>
    </source>
</reference>
<dbReference type="GO" id="GO:0004674">
    <property type="term" value="F:protein serine/threonine kinase activity"/>
    <property type="evidence" value="ECO:0007669"/>
    <property type="project" value="UniProtKB-KW"/>
</dbReference>
<dbReference type="PROSITE" id="PS00108">
    <property type="entry name" value="PROTEIN_KINASE_ST"/>
    <property type="match status" value="1"/>
</dbReference>
<feature type="domain" description="Protein kinase" evidence="6">
    <location>
        <begin position="9"/>
        <end position="321"/>
    </location>
</feature>
<keyword evidence="3" id="KW-0547">Nucleotide-binding</keyword>
<proteinExistence type="predicted"/>
<keyword evidence="1" id="KW-0723">Serine/threonine-protein kinase</keyword>
<evidence type="ECO:0000259" key="6">
    <source>
        <dbReference type="PROSITE" id="PS50011"/>
    </source>
</evidence>
<evidence type="ECO:0000313" key="7">
    <source>
        <dbReference type="EMBL" id="TKA76333.1"/>
    </source>
</evidence>
<sequence length="335" mass="39061">MTAGQHLLTKGMKLVGESGRTYKLTAPLVNRAHTVSHVWLAIDAGNDKSPYIIKQAASESERDVRHFRREIQVHDKLIKSPFIRRRVDLIPSGLDAYPPKVVLEPFQNTVWGVRNMRRLTRKEIKHIMKFTLLGLYHVYEQGLVYTDLKMENMLINFFPKEPRDGSKTVAKLGDLGQVIPPSQGRCQAVAYRSPEVYFGKPWSYPADIWSWGIVLCHLLEARAQFDELGMYDDTKMKGTLEEREEIIRRRMFEDFKLYDVPFYSDCQLPPYDPEWTDDDNWVIRLVEKGISEYDVTFLWNVLKADPNERPTIEQIFRHGYLENDEGDEDDKSDES</sequence>
<evidence type="ECO:0000256" key="5">
    <source>
        <dbReference type="ARBA" id="ARBA00022840"/>
    </source>
</evidence>
<keyword evidence="5" id="KW-0067">ATP-binding</keyword>
<evidence type="ECO:0000256" key="2">
    <source>
        <dbReference type="ARBA" id="ARBA00022679"/>
    </source>
</evidence>
<dbReference type="AlphaFoldDB" id="A0A4U0XLR9"/>
<name>A0A4U0XLR9_9PEZI</name>
<comment type="caution">
    <text evidence="7">The sequence shown here is derived from an EMBL/GenBank/DDBJ whole genome shotgun (WGS) entry which is preliminary data.</text>
</comment>
<dbReference type="Pfam" id="PF00069">
    <property type="entry name" value="Pkinase"/>
    <property type="match status" value="1"/>
</dbReference>
<dbReference type="PANTHER" id="PTHR24345">
    <property type="entry name" value="SERINE/THREONINE-PROTEIN KINASE PLK"/>
    <property type="match status" value="1"/>
</dbReference>
<keyword evidence="2" id="KW-0808">Transferase</keyword>
<accession>A0A4U0XLR9</accession>
<dbReference type="EMBL" id="NAJN01000243">
    <property type="protein sequence ID" value="TKA76333.1"/>
    <property type="molecule type" value="Genomic_DNA"/>
</dbReference>
<evidence type="ECO:0000256" key="3">
    <source>
        <dbReference type="ARBA" id="ARBA00022741"/>
    </source>
</evidence>
<dbReference type="PROSITE" id="PS50011">
    <property type="entry name" value="PROTEIN_KINASE_DOM"/>
    <property type="match status" value="1"/>
</dbReference>
<dbReference type="Gene3D" id="1.10.510.10">
    <property type="entry name" value="Transferase(Phosphotransferase) domain 1"/>
    <property type="match status" value="1"/>
</dbReference>
<organism evidence="7 8">
    <name type="scientific">Cryomyces minteri</name>
    <dbReference type="NCBI Taxonomy" id="331657"/>
    <lineage>
        <taxon>Eukaryota</taxon>
        <taxon>Fungi</taxon>
        <taxon>Dikarya</taxon>
        <taxon>Ascomycota</taxon>
        <taxon>Pezizomycotina</taxon>
        <taxon>Dothideomycetes</taxon>
        <taxon>Dothideomycetes incertae sedis</taxon>
        <taxon>Cryomyces</taxon>
    </lineage>
</organism>
<dbReference type="SMART" id="SM00220">
    <property type="entry name" value="S_TKc"/>
    <property type="match status" value="1"/>
</dbReference>
<dbReference type="InterPro" id="IPR008271">
    <property type="entry name" value="Ser/Thr_kinase_AS"/>
</dbReference>
<gene>
    <name evidence="7" type="ORF">B0A49_02690</name>
</gene>
<dbReference type="InterPro" id="IPR011009">
    <property type="entry name" value="Kinase-like_dom_sf"/>
</dbReference>
<dbReference type="InterPro" id="IPR000719">
    <property type="entry name" value="Prot_kinase_dom"/>
</dbReference>
<keyword evidence="4" id="KW-0418">Kinase</keyword>
<dbReference type="Proteomes" id="UP000308768">
    <property type="component" value="Unassembled WGS sequence"/>
</dbReference>
<keyword evidence="8" id="KW-1185">Reference proteome</keyword>
<dbReference type="SUPFAM" id="SSF56112">
    <property type="entry name" value="Protein kinase-like (PK-like)"/>
    <property type="match status" value="1"/>
</dbReference>
<dbReference type="OrthoDB" id="5979581at2759"/>